<evidence type="ECO:0000313" key="6">
    <source>
        <dbReference type="EMBL" id="OHT06747.1"/>
    </source>
</evidence>
<dbReference type="PROSITE" id="PS50011">
    <property type="entry name" value="PROTEIN_KINASE_DOM"/>
    <property type="match status" value="1"/>
</dbReference>
<dbReference type="GO" id="GO:0005524">
    <property type="term" value="F:ATP binding"/>
    <property type="evidence" value="ECO:0007669"/>
    <property type="project" value="UniProtKB-UniRule"/>
</dbReference>
<evidence type="ECO:0000256" key="4">
    <source>
        <dbReference type="RuleBase" id="RU000304"/>
    </source>
</evidence>
<dbReference type="AlphaFoldDB" id="A0A1J4K6E1"/>
<keyword evidence="6" id="KW-0418">Kinase</keyword>
<dbReference type="InterPro" id="IPR008271">
    <property type="entry name" value="Ser/Thr_kinase_AS"/>
</dbReference>
<dbReference type="SUPFAM" id="SSF56112">
    <property type="entry name" value="Protein kinase-like (PK-like)"/>
    <property type="match status" value="1"/>
</dbReference>
<comment type="similarity">
    <text evidence="4">Belongs to the protein kinase superfamily.</text>
</comment>
<dbReference type="InterPro" id="IPR000719">
    <property type="entry name" value="Prot_kinase_dom"/>
</dbReference>
<proteinExistence type="inferred from homology"/>
<feature type="binding site" evidence="3">
    <location>
        <position position="45"/>
    </location>
    <ligand>
        <name>ATP</name>
        <dbReference type="ChEBI" id="CHEBI:30616"/>
    </ligand>
</feature>
<comment type="caution">
    <text evidence="6">The sequence shown here is derived from an EMBL/GenBank/DDBJ whole genome shotgun (WGS) entry which is preliminary data.</text>
</comment>
<reference evidence="6" key="1">
    <citation type="submission" date="2016-10" db="EMBL/GenBank/DDBJ databases">
        <authorList>
            <person name="Benchimol M."/>
            <person name="Almeida L.G."/>
            <person name="Vasconcelos A.T."/>
            <person name="Perreira-Neves A."/>
            <person name="Rosa I.A."/>
            <person name="Tasca T."/>
            <person name="Bogo M.R."/>
            <person name="de Souza W."/>
        </authorList>
    </citation>
    <scope>NUCLEOTIDE SEQUENCE [LARGE SCALE GENOMIC DNA]</scope>
    <source>
        <strain evidence="6">K</strain>
    </source>
</reference>
<dbReference type="Proteomes" id="UP000179807">
    <property type="component" value="Unassembled WGS sequence"/>
</dbReference>
<dbReference type="FunFam" id="1.10.510.10:FF:000571">
    <property type="entry name" value="Maternal embryonic leucine zipper kinase"/>
    <property type="match status" value="1"/>
</dbReference>
<gene>
    <name evidence="6" type="primary">AUR3</name>
    <name evidence="6" type="ORF">TRFO_05418</name>
</gene>
<keyword evidence="4" id="KW-0723">Serine/threonine-protein kinase</keyword>
<feature type="domain" description="Protein kinase" evidence="5">
    <location>
        <begin position="15"/>
        <end position="263"/>
    </location>
</feature>
<dbReference type="Pfam" id="PF00069">
    <property type="entry name" value="Pkinase"/>
    <property type="match status" value="1"/>
</dbReference>
<dbReference type="PANTHER" id="PTHR24362">
    <property type="entry name" value="SERINE/THREONINE-PROTEIN KINASE NEK"/>
    <property type="match status" value="1"/>
</dbReference>
<dbReference type="Gene3D" id="1.10.510.10">
    <property type="entry name" value="Transferase(Phosphotransferase) domain 1"/>
    <property type="match status" value="1"/>
</dbReference>
<dbReference type="GeneID" id="94827182"/>
<dbReference type="PROSITE" id="PS00108">
    <property type="entry name" value="PROTEIN_KINASE_ST"/>
    <property type="match status" value="1"/>
</dbReference>
<dbReference type="EMBL" id="MLAK01000716">
    <property type="protein sequence ID" value="OHT06747.1"/>
    <property type="molecule type" value="Genomic_DNA"/>
</dbReference>
<dbReference type="OrthoDB" id="4062651at2759"/>
<accession>A0A1J4K6E1</accession>
<dbReference type="SMART" id="SM00220">
    <property type="entry name" value="S_TKc"/>
    <property type="match status" value="1"/>
</dbReference>
<evidence type="ECO:0000256" key="3">
    <source>
        <dbReference type="PROSITE-ProRule" id="PRU10141"/>
    </source>
</evidence>
<keyword evidence="2 3" id="KW-0067">ATP-binding</keyword>
<sequence>MNEQQFLVDLDRHGYSLEKEIGRGGYSVVYLIVSQKYNTKFVAKKILKQAGKTYSESEIDILLRLSHTNIIRFYESFHSGDNQVIILEYCPNGSLATFLDENEQLSLQQFYNITHQITQAIKYCHDNGVSHCDIKPENILLDSYGRSKLTDFGIAQISEVGVKIKKFDGSLPYMAPELLNKIKHDPFATDIWSLGVTFFVILFKKLPWSASGEKEMLYQITRGLVCYPTTIDEKLYGLFNKMICVNPSKRYKIDQVLKVLETLKEQYNHKTGNKDSGQLIQIKKPEEDPTKISLKIKAVRTFLNEPGNMSQRRRRVSRTFAEQNT</sequence>
<dbReference type="GO" id="GO:0004674">
    <property type="term" value="F:protein serine/threonine kinase activity"/>
    <property type="evidence" value="ECO:0007669"/>
    <property type="project" value="UniProtKB-KW"/>
</dbReference>
<keyword evidence="6" id="KW-0808">Transferase</keyword>
<name>A0A1J4K6E1_9EUKA</name>
<evidence type="ECO:0000256" key="2">
    <source>
        <dbReference type="ARBA" id="ARBA00022840"/>
    </source>
</evidence>
<dbReference type="InterPro" id="IPR011009">
    <property type="entry name" value="Kinase-like_dom_sf"/>
</dbReference>
<keyword evidence="7" id="KW-1185">Reference proteome</keyword>
<dbReference type="PROSITE" id="PS00107">
    <property type="entry name" value="PROTEIN_KINASE_ATP"/>
    <property type="match status" value="1"/>
</dbReference>
<dbReference type="InterPro" id="IPR017441">
    <property type="entry name" value="Protein_kinase_ATP_BS"/>
</dbReference>
<evidence type="ECO:0000259" key="5">
    <source>
        <dbReference type="PROSITE" id="PS50011"/>
    </source>
</evidence>
<evidence type="ECO:0000256" key="1">
    <source>
        <dbReference type="ARBA" id="ARBA00022741"/>
    </source>
</evidence>
<dbReference type="RefSeq" id="XP_068359883.1">
    <property type="nucleotide sequence ID" value="XM_068492478.1"/>
</dbReference>
<dbReference type="PANTHER" id="PTHR24362:SF309">
    <property type="entry name" value="PROTEIN KINASE DOMAIN-CONTAINING PROTEIN"/>
    <property type="match status" value="1"/>
</dbReference>
<evidence type="ECO:0000313" key="7">
    <source>
        <dbReference type="Proteomes" id="UP000179807"/>
    </source>
</evidence>
<organism evidence="6 7">
    <name type="scientific">Tritrichomonas foetus</name>
    <dbReference type="NCBI Taxonomy" id="1144522"/>
    <lineage>
        <taxon>Eukaryota</taxon>
        <taxon>Metamonada</taxon>
        <taxon>Parabasalia</taxon>
        <taxon>Tritrichomonadida</taxon>
        <taxon>Tritrichomonadidae</taxon>
        <taxon>Tritrichomonas</taxon>
    </lineage>
</organism>
<protein>
    <submittedName>
        <fullName evidence="6">Serine/threonine-protein kinase Aurora-3</fullName>
    </submittedName>
</protein>
<keyword evidence="1 3" id="KW-0547">Nucleotide-binding</keyword>
<dbReference type="PIRSF" id="PIRSF000654">
    <property type="entry name" value="Integrin-linked_kinase"/>
    <property type="match status" value="1"/>
</dbReference>
<dbReference type="VEuPathDB" id="TrichDB:TRFO_05418"/>